<accession>A0A4P6ZWR1</accession>
<dbReference type="Gene3D" id="3.40.50.10680">
    <property type="entry name" value="CofD-like domains"/>
    <property type="match status" value="1"/>
</dbReference>
<comment type="subcellular location">
    <subcellularLocation>
        <location evidence="2">Cytoplasm</location>
    </subcellularLocation>
</comment>
<dbReference type="KEGG" id="panc:E2636_04800"/>
<keyword evidence="1 2" id="KW-0963">Cytoplasm</keyword>
<protein>
    <recommendedName>
        <fullName evidence="2">Gluconeogenesis factor</fullName>
    </recommendedName>
</protein>
<comment type="similarity">
    <text evidence="2">Belongs to the gluconeogenesis factor family.</text>
</comment>
<dbReference type="NCBIfam" id="TIGR01826">
    <property type="entry name" value="CofD_related"/>
    <property type="match status" value="1"/>
</dbReference>
<evidence type="ECO:0000256" key="2">
    <source>
        <dbReference type="HAMAP-Rule" id="MF_00973"/>
    </source>
</evidence>
<sequence>MARPKRRKRIVIIGGGTGLSTLLRGLKKFPLDITAIVTVADDGGSSGRLRDDYDIPPPGDIRKVMAALSDVEPLVEEMFQYRFSQSEDLGGHSLGNLMLTALTDITGDFSHAIREMSRVLNVHGTILPAANQTITLHAELEDGTIVTGESKIPTYNQRIHRVFLTPTDVEPLADTIKAIRKADLLVIGPGSLYTSILPNLLVQGIKKAILQSKAPNIYICNLMTQAGETLDYTAADHVRALTLHMGEPFIQTILLNTDQVPLSIQKVYEQELAKPVSYDESLLNELGITVVKKDIATIQDGAIRHEATKVAEWLVQYAEDRENAIKQSLF</sequence>
<dbReference type="Proteomes" id="UP000294292">
    <property type="component" value="Chromosome"/>
</dbReference>
<dbReference type="InterPro" id="IPR010119">
    <property type="entry name" value="Gluconeogen_factor"/>
</dbReference>
<keyword evidence="4" id="KW-1185">Reference proteome</keyword>
<dbReference type="EMBL" id="CP038015">
    <property type="protein sequence ID" value="QBP40489.1"/>
    <property type="molecule type" value="Genomic_DNA"/>
</dbReference>
<dbReference type="InterPro" id="IPR038136">
    <property type="entry name" value="CofD-like_dom_sf"/>
</dbReference>
<dbReference type="GO" id="GO:0008360">
    <property type="term" value="P:regulation of cell shape"/>
    <property type="evidence" value="ECO:0007669"/>
    <property type="project" value="UniProtKB-UniRule"/>
</dbReference>
<dbReference type="GO" id="GO:0043743">
    <property type="term" value="F:LPPG:FO 2-phospho-L-lactate transferase activity"/>
    <property type="evidence" value="ECO:0007669"/>
    <property type="project" value="InterPro"/>
</dbReference>
<evidence type="ECO:0000256" key="1">
    <source>
        <dbReference type="ARBA" id="ARBA00022490"/>
    </source>
</evidence>
<dbReference type="OrthoDB" id="9783842at2"/>
<reference evidence="3 4" key="1">
    <citation type="submission" date="2019-03" db="EMBL/GenBank/DDBJ databases">
        <title>Complete genome sequence of Paenisporosarcina antarctica CGMCC 1.6503T.</title>
        <authorList>
            <person name="Rong J.-C."/>
            <person name="Chi N.-Y."/>
            <person name="Zhang Q.-F."/>
        </authorList>
    </citation>
    <scope>NUCLEOTIDE SEQUENCE [LARGE SCALE GENOMIC DNA]</scope>
    <source>
        <strain evidence="3 4">CGMCC 1.6503</strain>
    </source>
</reference>
<dbReference type="GO" id="GO:0005737">
    <property type="term" value="C:cytoplasm"/>
    <property type="evidence" value="ECO:0007669"/>
    <property type="project" value="UniProtKB-SubCell"/>
</dbReference>
<evidence type="ECO:0000313" key="3">
    <source>
        <dbReference type="EMBL" id="QBP40489.1"/>
    </source>
</evidence>
<dbReference type="PANTHER" id="PTHR30135">
    <property type="entry name" value="UNCHARACTERIZED PROTEIN YVCK-RELATED"/>
    <property type="match status" value="1"/>
</dbReference>
<dbReference type="HAMAP" id="MF_00973">
    <property type="entry name" value="Gluconeogen_factor"/>
    <property type="match status" value="1"/>
</dbReference>
<dbReference type="PANTHER" id="PTHR30135:SF3">
    <property type="entry name" value="GLUCONEOGENESIS FACTOR-RELATED"/>
    <property type="match status" value="1"/>
</dbReference>
<gene>
    <name evidence="3" type="ORF">E2636_04800</name>
</gene>
<dbReference type="InterPro" id="IPR002882">
    <property type="entry name" value="CofD"/>
</dbReference>
<organism evidence="3 4">
    <name type="scientific">Paenisporosarcina antarctica</name>
    <dbReference type="NCBI Taxonomy" id="417367"/>
    <lineage>
        <taxon>Bacteria</taxon>
        <taxon>Bacillati</taxon>
        <taxon>Bacillota</taxon>
        <taxon>Bacilli</taxon>
        <taxon>Bacillales</taxon>
        <taxon>Caryophanaceae</taxon>
        <taxon>Paenisporosarcina</taxon>
    </lineage>
</organism>
<dbReference type="CDD" id="cd07187">
    <property type="entry name" value="YvcK_like"/>
    <property type="match status" value="1"/>
</dbReference>
<dbReference type="Pfam" id="PF01933">
    <property type="entry name" value="CofD"/>
    <property type="match status" value="1"/>
</dbReference>
<proteinExistence type="inferred from homology"/>
<dbReference type="RefSeq" id="WP_134209208.1">
    <property type="nucleotide sequence ID" value="NZ_CP038015.1"/>
</dbReference>
<dbReference type="SUPFAM" id="SSF142338">
    <property type="entry name" value="CofD-like"/>
    <property type="match status" value="1"/>
</dbReference>
<evidence type="ECO:0000313" key="4">
    <source>
        <dbReference type="Proteomes" id="UP000294292"/>
    </source>
</evidence>
<name>A0A4P6ZWR1_9BACL</name>
<comment type="function">
    <text evidence="2">Required for morphogenesis under gluconeogenic growth conditions.</text>
</comment>
<dbReference type="AlphaFoldDB" id="A0A4P6ZWR1"/>